<accession>A0ABR1F7L7</accession>
<name>A0ABR1F7L7_9ASCO</name>
<keyword evidence="2" id="KW-1185">Reference proteome</keyword>
<evidence type="ECO:0000313" key="2">
    <source>
        <dbReference type="Proteomes" id="UP001498771"/>
    </source>
</evidence>
<dbReference type="GeneID" id="90035379"/>
<dbReference type="Proteomes" id="UP001498771">
    <property type="component" value="Unassembled WGS sequence"/>
</dbReference>
<gene>
    <name evidence="1" type="ORF">BZA70DRAFT_171314</name>
</gene>
<proteinExistence type="predicted"/>
<dbReference type="RefSeq" id="XP_064768101.1">
    <property type="nucleotide sequence ID" value="XM_064909867.1"/>
</dbReference>
<comment type="caution">
    <text evidence="1">The sequence shown here is derived from an EMBL/GenBank/DDBJ whole genome shotgun (WGS) entry which is preliminary data.</text>
</comment>
<organism evidence="1 2">
    <name type="scientific">Myxozyma melibiosi</name>
    <dbReference type="NCBI Taxonomy" id="54550"/>
    <lineage>
        <taxon>Eukaryota</taxon>
        <taxon>Fungi</taxon>
        <taxon>Dikarya</taxon>
        <taxon>Ascomycota</taxon>
        <taxon>Saccharomycotina</taxon>
        <taxon>Lipomycetes</taxon>
        <taxon>Lipomycetales</taxon>
        <taxon>Lipomycetaceae</taxon>
        <taxon>Myxozyma</taxon>
    </lineage>
</organism>
<protein>
    <recommendedName>
        <fullName evidence="3">Secreted protein</fullName>
    </recommendedName>
</protein>
<dbReference type="EMBL" id="JBBJBU010000006">
    <property type="protein sequence ID" value="KAK7205068.1"/>
    <property type="molecule type" value="Genomic_DNA"/>
</dbReference>
<reference evidence="1 2" key="1">
    <citation type="submission" date="2024-03" db="EMBL/GenBank/DDBJ databases">
        <title>Genome-scale model development and genomic sequencing of the oleaginous clade Lipomyces.</title>
        <authorList>
            <consortium name="Lawrence Berkeley National Laboratory"/>
            <person name="Czajka J.J."/>
            <person name="Han Y."/>
            <person name="Kim J."/>
            <person name="Mondo S.J."/>
            <person name="Hofstad B.A."/>
            <person name="Robles A."/>
            <person name="Haridas S."/>
            <person name="Riley R."/>
            <person name="LaButti K."/>
            <person name="Pangilinan J."/>
            <person name="Andreopoulos W."/>
            <person name="Lipzen A."/>
            <person name="Yan J."/>
            <person name="Wang M."/>
            <person name="Ng V."/>
            <person name="Grigoriev I.V."/>
            <person name="Spatafora J.W."/>
            <person name="Magnuson J.K."/>
            <person name="Baker S.E."/>
            <person name="Pomraning K.R."/>
        </authorList>
    </citation>
    <scope>NUCLEOTIDE SEQUENCE [LARGE SCALE GENOMIC DNA]</scope>
    <source>
        <strain evidence="1 2">Phaff 52-87</strain>
    </source>
</reference>
<sequence length="182" mass="19966">MLLFCSRMSFGSGSVGTTKDPQLFSLTSLCVFFCSYTVWTEPGPGWKAVYFCSGDGKASTSGKLDCPRRCYPPAATATRRTISNTCSILYPFSSLISHNDQDRPARDNSKKDHVATVISISLLVPKSPTINTNTSESRNKPLIRVGNHISTLSPLPSFSHSIFPAQSLHRRAQVVPCMTFVR</sequence>
<evidence type="ECO:0000313" key="1">
    <source>
        <dbReference type="EMBL" id="KAK7205068.1"/>
    </source>
</evidence>
<evidence type="ECO:0008006" key="3">
    <source>
        <dbReference type="Google" id="ProtNLM"/>
    </source>
</evidence>